<reference evidence="12 13" key="1">
    <citation type="submission" date="2020-08" db="EMBL/GenBank/DDBJ databases">
        <authorList>
            <person name="Hejnol A."/>
        </authorList>
    </citation>
    <scope>NUCLEOTIDE SEQUENCE [LARGE SCALE GENOMIC DNA]</scope>
</reference>
<feature type="region of interest" description="Disordered" evidence="9">
    <location>
        <begin position="166"/>
        <end position="188"/>
    </location>
</feature>
<dbReference type="Gene3D" id="3.30.40.10">
    <property type="entry name" value="Zinc/RING finger domain, C3HC4 (zinc finger)"/>
    <property type="match status" value="1"/>
</dbReference>
<keyword evidence="4" id="KW-0479">Metal-binding</keyword>
<keyword evidence="5" id="KW-0677">Repeat</keyword>
<dbReference type="InterPro" id="IPR013083">
    <property type="entry name" value="Znf_RING/FYVE/PHD"/>
</dbReference>
<feature type="region of interest" description="Disordered" evidence="9">
    <location>
        <begin position="205"/>
        <end position="229"/>
    </location>
</feature>
<dbReference type="Gene3D" id="1.20.120.1750">
    <property type="match status" value="1"/>
</dbReference>
<feature type="domain" description="RING-type" evidence="11">
    <location>
        <begin position="239"/>
        <end position="459"/>
    </location>
</feature>
<feature type="compositionally biased region" description="Basic and acidic residues" evidence="9">
    <location>
        <begin position="103"/>
        <end position="118"/>
    </location>
</feature>
<comment type="catalytic activity">
    <reaction evidence="1">
        <text>[E2 ubiquitin-conjugating enzyme]-S-ubiquitinyl-L-cysteine + [acceptor protein]-L-lysine = [E2 ubiquitin-conjugating enzyme]-L-cysteine + [acceptor protein]-N(6)-ubiquitinyl-L-lysine.</text>
        <dbReference type="EC" id="2.3.2.31"/>
    </reaction>
</comment>
<dbReference type="PANTHER" id="PTHR11685">
    <property type="entry name" value="RBR FAMILY RING FINGER AND IBR DOMAIN-CONTAINING"/>
    <property type="match status" value="1"/>
</dbReference>
<keyword evidence="3" id="KW-0808">Transferase</keyword>
<sequence>MASKPEDDTSIANNSCFFQRPKSLPLPKSVTRIVNRESITKCSNEKRRSQSLTECDYIIPPKNEDTVVKENEVAQCSSKETLQAPISTTGDSEGRLSVVNSDDGLKESDSKTCNDQENGKTFFSSTENVDSLRDVIKKNKHIIEPFLEELQNEESLNQERNHVQFYSGHSTTNISPARSRRENSNLTLDPSKLAGSLRQINPTIEAGNGGIIDSEDSINSDIENSPSSGSLPFPTGKQIYKACEVCCEYDFIHERFCCQSAICNACMETYVATKVTLGIVRIMCPSGKCDNKYVVKDEIAYRLPVELKTKYHKFLVDQNRSPYEKTCPNCSLITNMVEHRVKFAPKKGLNVVCQDCDFKWCFICQGPSHERLTCKQTVKGDTLMRKWAKQVGSALVDRPNAVKCPKCRAYIQKSSGCDHMQCNRCNTDFCYRCGERLLSLKGFGDHYSKYSILGCKYRYYPNKPGRRRFVRGSILSLKLLAAPIAGAGIAVCAGVVAVGALIFFLPCWSVHKCWKKTRRS</sequence>
<keyword evidence="8" id="KW-0862">Zinc</keyword>
<organism evidence="12 13">
    <name type="scientific">Dimorphilus gyrociliatus</name>
    <dbReference type="NCBI Taxonomy" id="2664684"/>
    <lineage>
        <taxon>Eukaryota</taxon>
        <taxon>Metazoa</taxon>
        <taxon>Spiralia</taxon>
        <taxon>Lophotrochozoa</taxon>
        <taxon>Annelida</taxon>
        <taxon>Polychaeta</taxon>
        <taxon>Polychaeta incertae sedis</taxon>
        <taxon>Dinophilidae</taxon>
        <taxon>Dimorphilus</taxon>
    </lineage>
</organism>
<evidence type="ECO:0000256" key="2">
    <source>
        <dbReference type="ARBA" id="ARBA00012251"/>
    </source>
</evidence>
<dbReference type="EC" id="2.3.2.31" evidence="2"/>
<dbReference type="CDD" id="cd20350">
    <property type="entry name" value="Rcat_RBR_RNF217"/>
    <property type="match status" value="1"/>
</dbReference>
<keyword evidence="13" id="KW-1185">Reference proteome</keyword>
<evidence type="ECO:0000256" key="5">
    <source>
        <dbReference type="ARBA" id="ARBA00022737"/>
    </source>
</evidence>
<dbReference type="EMBL" id="CAJFCJ010000005">
    <property type="protein sequence ID" value="CAD5114926.1"/>
    <property type="molecule type" value="Genomic_DNA"/>
</dbReference>
<name>A0A7I8VF72_9ANNE</name>
<feature type="region of interest" description="Disordered" evidence="9">
    <location>
        <begin position="80"/>
        <end position="119"/>
    </location>
</feature>
<keyword evidence="10" id="KW-0472">Membrane</keyword>
<evidence type="ECO:0000313" key="13">
    <source>
        <dbReference type="Proteomes" id="UP000549394"/>
    </source>
</evidence>
<evidence type="ECO:0000256" key="4">
    <source>
        <dbReference type="ARBA" id="ARBA00022723"/>
    </source>
</evidence>
<dbReference type="AlphaFoldDB" id="A0A7I8VF72"/>
<gene>
    <name evidence="12" type="ORF">DGYR_LOCUS3726</name>
</gene>
<dbReference type="InterPro" id="IPR031127">
    <property type="entry name" value="E3_UB_ligase_RBR"/>
</dbReference>
<evidence type="ECO:0000256" key="9">
    <source>
        <dbReference type="SAM" id="MobiDB-lite"/>
    </source>
</evidence>
<dbReference type="Pfam" id="PF01485">
    <property type="entry name" value="IBR"/>
    <property type="match status" value="1"/>
</dbReference>
<feature type="compositionally biased region" description="Polar residues" evidence="9">
    <location>
        <begin position="80"/>
        <end position="91"/>
    </location>
</feature>
<evidence type="ECO:0000313" key="12">
    <source>
        <dbReference type="EMBL" id="CAD5114926.1"/>
    </source>
</evidence>
<evidence type="ECO:0000256" key="8">
    <source>
        <dbReference type="ARBA" id="ARBA00022833"/>
    </source>
</evidence>
<feature type="compositionally biased region" description="Polar residues" evidence="9">
    <location>
        <begin position="167"/>
        <end position="176"/>
    </location>
</feature>
<dbReference type="InterPro" id="IPR002867">
    <property type="entry name" value="IBR_dom"/>
</dbReference>
<dbReference type="GO" id="GO:0008270">
    <property type="term" value="F:zinc ion binding"/>
    <property type="evidence" value="ECO:0007669"/>
    <property type="project" value="UniProtKB-KW"/>
</dbReference>
<keyword evidence="7" id="KW-0833">Ubl conjugation pathway</keyword>
<keyword evidence="10" id="KW-0812">Transmembrane</keyword>
<dbReference type="GO" id="GO:0061630">
    <property type="term" value="F:ubiquitin protein ligase activity"/>
    <property type="evidence" value="ECO:0007669"/>
    <property type="project" value="UniProtKB-EC"/>
</dbReference>
<dbReference type="Proteomes" id="UP000549394">
    <property type="component" value="Unassembled WGS sequence"/>
</dbReference>
<evidence type="ECO:0000256" key="6">
    <source>
        <dbReference type="ARBA" id="ARBA00022771"/>
    </source>
</evidence>
<dbReference type="PROSITE" id="PS51873">
    <property type="entry name" value="TRIAD"/>
    <property type="match status" value="1"/>
</dbReference>
<dbReference type="GO" id="GO:0016567">
    <property type="term" value="P:protein ubiquitination"/>
    <property type="evidence" value="ECO:0007669"/>
    <property type="project" value="InterPro"/>
</dbReference>
<comment type="caution">
    <text evidence="12">The sequence shown here is derived from an EMBL/GenBank/DDBJ whole genome shotgun (WGS) entry which is preliminary data.</text>
</comment>
<dbReference type="SUPFAM" id="SSF57850">
    <property type="entry name" value="RING/U-box"/>
    <property type="match status" value="3"/>
</dbReference>
<keyword evidence="6" id="KW-0863">Zinc-finger</keyword>
<dbReference type="SMART" id="SM00647">
    <property type="entry name" value="IBR"/>
    <property type="match status" value="2"/>
</dbReference>
<evidence type="ECO:0000256" key="10">
    <source>
        <dbReference type="SAM" id="Phobius"/>
    </source>
</evidence>
<evidence type="ECO:0000256" key="3">
    <source>
        <dbReference type="ARBA" id="ARBA00022679"/>
    </source>
</evidence>
<accession>A0A7I8VF72</accession>
<evidence type="ECO:0000256" key="7">
    <source>
        <dbReference type="ARBA" id="ARBA00022786"/>
    </source>
</evidence>
<evidence type="ECO:0000259" key="11">
    <source>
        <dbReference type="PROSITE" id="PS51873"/>
    </source>
</evidence>
<keyword evidence="10" id="KW-1133">Transmembrane helix</keyword>
<dbReference type="InterPro" id="IPR047552">
    <property type="entry name" value="Rcat_RBR_RNF217"/>
</dbReference>
<dbReference type="InterPro" id="IPR044066">
    <property type="entry name" value="TRIAD_supradom"/>
</dbReference>
<dbReference type="Pfam" id="PF22191">
    <property type="entry name" value="IBR_1"/>
    <property type="match status" value="1"/>
</dbReference>
<protein>
    <recommendedName>
        <fullName evidence="2">RBR-type E3 ubiquitin transferase</fullName>
        <ecNumber evidence="2">2.3.2.31</ecNumber>
    </recommendedName>
</protein>
<feature type="transmembrane region" description="Helical" evidence="10">
    <location>
        <begin position="484"/>
        <end position="510"/>
    </location>
</feature>
<dbReference type="OrthoDB" id="10009520at2759"/>
<evidence type="ECO:0000256" key="1">
    <source>
        <dbReference type="ARBA" id="ARBA00001798"/>
    </source>
</evidence>
<proteinExistence type="predicted"/>